<dbReference type="PANTHER" id="PTHR30487">
    <property type="entry name" value="TYPE 4 PREPILIN-LIKE PROTEINS LEADER PEPTIDE-PROCESSING ENZYME"/>
    <property type="match status" value="1"/>
</dbReference>
<evidence type="ECO:0000256" key="4">
    <source>
        <dbReference type="ARBA" id="ARBA00022692"/>
    </source>
</evidence>
<feature type="domain" description="Prepilin type IV endopeptidase peptidase" evidence="8">
    <location>
        <begin position="104"/>
        <end position="207"/>
    </location>
</feature>
<evidence type="ECO:0000256" key="5">
    <source>
        <dbReference type="ARBA" id="ARBA00022989"/>
    </source>
</evidence>
<comment type="caution">
    <text evidence="10">The sequence shown here is derived from an EMBL/GenBank/DDBJ whole genome shotgun (WGS) entry which is preliminary data.</text>
</comment>
<evidence type="ECO:0000256" key="7">
    <source>
        <dbReference type="SAM" id="Phobius"/>
    </source>
</evidence>
<organism evidence="10 11">
    <name type="scientific">[Clostridium] citroniae WAL-19142</name>
    <dbReference type="NCBI Taxonomy" id="742734"/>
    <lineage>
        <taxon>Bacteria</taxon>
        <taxon>Bacillati</taxon>
        <taxon>Bacillota</taxon>
        <taxon>Clostridia</taxon>
        <taxon>Lachnospirales</taxon>
        <taxon>Lachnospiraceae</taxon>
        <taxon>Enterocloster</taxon>
    </lineage>
</organism>
<feature type="transmembrane region" description="Helical" evidence="7">
    <location>
        <begin position="122"/>
        <end position="142"/>
    </location>
</feature>
<dbReference type="Pfam" id="PF06750">
    <property type="entry name" value="A24_N_bact"/>
    <property type="match status" value="1"/>
</dbReference>
<comment type="subcellular location">
    <subcellularLocation>
        <location evidence="1">Cell membrane</location>
        <topology evidence="1">Multi-pass membrane protein</topology>
    </subcellularLocation>
</comment>
<dbReference type="GO" id="GO:0005886">
    <property type="term" value="C:plasma membrane"/>
    <property type="evidence" value="ECO:0007669"/>
    <property type="project" value="UniProtKB-SubCell"/>
</dbReference>
<name>A0A0J9E6B5_9FIRM</name>
<keyword evidence="6 7" id="KW-0472">Membrane</keyword>
<evidence type="ECO:0000256" key="2">
    <source>
        <dbReference type="ARBA" id="ARBA00005801"/>
    </source>
</evidence>
<feature type="domain" description="Prepilin peptidase A24 N-terminal" evidence="9">
    <location>
        <begin position="11"/>
        <end position="91"/>
    </location>
</feature>
<feature type="transmembrane region" description="Helical" evidence="7">
    <location>
        <begin position="192"/>
        <end position="212"/>
    </location>
</feature>
<dbReference type="InterPro" id="IPR010627">
    <property type="entry name" value="Prepilin_pept_A24_N"/>
</dbReference>
<reference evidence="10 11" key="1">
    <citation type="submission" date="2011-04" db="EMBL/GenBank/DDBJ databases">
        <title>The Genome Sequence of Clostridium citroniae WAL-19142.</title>
        <authorList>
            <consortium name="The Broad Institute Genome Sequencing Platform"/>
            <person name="Earl A."/>
            <person name="Ward D."/>
            <person name="Feldgarden M."/>
            <person name="Gevers D."/>
            <person name="Warren Y.A."/>
            <person name="Tyrrell K.L."/>
            <person name="Citron D.M."/>
            <person name="Goldstein E.J."/>
            <person name="Daigneault M."/>
            <person name="Allen-Vercoe E."/>
            <person name="Young S.K."/>
            <person name="Zeng Q."/>
            <person name="Gargeya S."/>
            <person name="Fitzgerald M."/>
            <person name="Haas B."/>
            <person name="Abouelleil A."/>
            <person name="Alvarado L."/>
            <person name="Arachchi H.M."/>
            <person name="Berlin A."/>
            <person name="Brown A."/>
            <person name="Chapman S.B."/>
            <person name="Chen Z."/>
            <person name="Dunbar C."/>
            <person name="Freedman E."/>
            <person name="Gearin G."/>
            <person name="Gellesch M."/>
            <person name="Goldberg J."/>
            <person name="Griggs A."/>
            <person name="Gujja S."/>
            <person name="Heilman E.R."/>
            <person name="Heiman D."/>
            <person name="Howarth C."/>
            <person name="Larson L."/>
            <person name="Lui A."/>
            <person name="MacDonald P.J."/>
            <person name="Mehta T."/>
            <person name="Montmayeur A."/>
            <person name="Murphy C."/>
            <person name="Neiman D."/>
            <person name="Pearson M."/>
            <person name="Priest M."/>
            <person name="Roberts A."/>
            <person name="Saif S."/>
            <person name="Shea T."/>
            <person name="Shenoy N."/>
            <person name="Sisk P."/>
            <person name="Stolte C."/>
            <person name="Sykes S."/>
            <person name="White J."/>
            <person name="Yandava C."/>
            <person name="Wortman J."/>
            <person name="Nusbaum C."/>
            <person name="Birren B."/>
        </authorList>
    </citation>
    <scope>NUCLEOTIDE SEQUENCE [LARGE SCALE GENOMIC DNA]</scope>
    <source>
        <strain evidence="10 11">WAL-19142</strain>
    </source>
</reference>
<keyword evidence="4 7" id="KW-0812">Transmembrane</keyword>
<dbReference type="AlphaFoldDB" id="A0A0J9E6B5"/>
<dbReference type="GO" id="GO:0004190">
    <property type="term" value="F:aspartic-type endopeptidase activity"/>
    <property type="evidence" value="ECO:0007669"/>
    <property type="project" value="InterPro"/>
</dbReference>
<dbReference type="Gene3D" id="1.20.120.1220">
    <property type="match status" value="1"/>
</dbReference>
<keyword evidence="3" id="KW-1003">Cell membrane</keyword>
<comment type="similarity">
    <text evidence="2">Belongs to the peptidase A24 family.</text>
</comment>
<dbReference type="OrthoDB" id="9789291at2"/>
<evidence type="ECO:0000313" key="11">
    <source>
        <dbReference type="Proteomes" id="UP000037392"/>
    </source>
</evidence>
<gene>
    <name evidence="10" type="ORF">HMPREF9470_00452</name>
</gene>
<evidence type="ECO:0008006" key="12">
    <source>
        <dbReference type="Google" id="ProtNLM"/>
    </source>
</evidence>
<protein>
    <recommendedName>
        <fullName evidence="12">Peptidase A24A N-terminal domain-containing protein</fullName>
    </recommendedName>
</protein>
<dbReference type="GO" id="GO:0006465">
    <property type="term" value="P:signal peptide processing"/>
    <property type="evidence" value="ECO:0007669"/>
    <property type="project" value="TreeGrafter"/>
</dbReference>
<dbReference type="Proteomes" id="UP000037392">
    <property type="component" value="Unassembled WGS sequence"/>
</dbReference>
<evidence type="ECO:0000256" key="1">
    <source>
        <dbReference type="ARBA" id="ARBA00004651"/>
    </source>
</evidence>
<feature type="transmembrane region" description="Helical" evidence="7">
    <location>
        <begin position="6"/>
        <end position="27"/>
    </location>
</feature>
<dbReference type="GeneID" id="93163005"/>
<keyword evidence="5 7" id="KW-1133">Transmembrane helix</keyword>
<evidence type="ECO:0000259" key="9">
    <source>
        <dbReference type="Pfam" id="PF06750"/>
    </source>
</evidence>
<accession>A0A0J9E6B5</accession>
<proteinExistence type="inferred from homology"/>
<evidence type="ECO:0000313" key="10">
    <source>
        <dbReference type="EMBL" id="KMW11165.1"/>
    </source>
</evidence>
<evidence type="ECO:0000259" key="8">
    <source>
        <dbReference type="Pfam" id="PF01478"/>
    </source>
</evidence>
<sequence length="252" mass="27317">MNPLYPVIYALFGAVTGSFLNVCIMRIPKGETFVTGRSHCPSCQRQLPAIDMIPVLSWLFLRGKCRFCHTAVSPQYPIVEAGSALIFYLCCLVKGPGAESVILCAFASLLTVAAWIDARYLYIPDGIHILILLLGLASIILCRRPGILERMAGSFICGGFLEILRILTRGGVGGGDVKLLASSGFLLGARAGIASVFMAYVIAGLWYLIPLLRGRVNGKTSAPMAPFFGLSLMVCGLWYSEIITWYLGLFLP</sequence>
<evidence type="ECO:0000256" key="3">
    <source>
        <dbReference type="ARBA" id="ARBA00022475"/>
    </source>
</evidence>
<dbReference type="PATRIC" id="fig|742734.4.peg.482"/>
<dbReference type="Pfam" id="PF01478">
    <property type="entry name" value="Peptidase_A24"/>
    <property type="match status" value="1"/>
</dbReference>
<evidence type="ECO:0000256" key="6">
    <source>
        <dbReference type="ARBA" id="ARBA00023136"/>
    </source>
</evidence>
<dbReference type="InterPro" id="IPR050882">
    <property type="entry name" value="Prepilin_peptidase/N-MTase"/>
</dbReference>
<dbReference type="PANTHER" id="PTHR30487:SF0">
    <property type="entry name" value="PREPILIN LEADER PEPTIDASE_N-METHYLTRANSFERASE-RELATED"/>
    <property type="match status" value="1"/>
</dbReference>
<dbReference type="EMBL" id="ADLK01000056">
    <property type="protein sequence ID" value="KMW11165.1"/>
    <property type="molecule type" value="Genomic_DNA"/>
</dbReference>
<dbReference type="RefSeq" id="WP_048929096.1">
    <property type="nucleotide sequence ID" value="NZ_KQ235875.1"/>
</dbReference>
<feature type="transmembrane region" description="Helical" evidence="7">
    <location>
        <begin position="97"/>
        <end position="116"/>
    </location>
</feature>
<feature type="transmembrane region" description="Helical" evidence="7">
    <location>
        <begin position="224"/>
        <end position="247"/>
    </location>
</feature>
<dbReference type="InterPro" id="IPR000045">
    <property type="entry name" value="Prepilin_IV_endopep_pep"/>
</dbReference>